<feature type="transmembrane region" description="Helical" evidence="2">
    <location>
        <begin position="153"/>
        <end position="173"/>
    </location>
</feature>
<dbReference type="AlphaFoldDB" id="A0AAV0X8V1"/>
<feature type="transmembrane region" description="Helical" evidence="2">
    <location>
        <begin position="371"/>
        <end position="397"/>
    </location>
</feature>
<feature type="transmembrane region" description="Helical" evidence="2">
    <location>
        <begin position="508"/>
        <end position="531"/>
    </location>
</feature>
<feature type="transmembrane region" description="Helical" evidence="2">
    <location>
        <begin position="194"/>
        <end position="219"/>
    </location>
</feature>
<evidence type="ECO:0008006" key="5">
    <source>
        <dbReference type="Google" id="ProtNLM"/>
    </source>
</evidence>
<feature type="region of interest" description="Disordered" evidence="1">
    <location>
        <begin position="619"/>
        <end position="655"/>
    </location>
</feature>
<feature type="region of interest" description="Disordered" evidence="1">
    <location>
        <begin position="780"/>
        <end position="1014"/>
    </location>
</feature>
<feature type="compositionally biased region" description="Polar residues" evidence="1">
    <location>
        <begin position="1005"/>
        <end position="1014"/>
    </location>
</feature>
<evidence type="ECO:0000313" key="4">
    <source>
        <dbReference type="Proteomes" id="UP001160148"/>
    </source>
</evidence>
<keyword evidence="4" id="KW-1185">Reference proteome</keyword>
<feature type="compositionally biased region" description="Pro residues" evidence="1">
    <location>
        <begin position="854"/>
        <end position="863"/>
    </location>
</feature>
<feature type="transmembrane region" description="Helical" evidence="2">
    <location>
        <begin position="428"/>
        <end position="449"/>
    </location>
</feature>
<keyword evidence="2" id="KW-1133">Transmembrane helix</keyword>
<dbReference type="Proteomes" id="UP001160148">
    <property type="component" value="Unassembled WGS sequence"/>
</dbReference>
<feature type="compositionally biased region" description="Low complexity" evidence="1">
    <location>
        <begin position="938"/>
        <end position="962"/>
    </location>
</feature>
<protein>
    <recommendedName>
        <fullName evidence="5">Protein tincar</fullName>
    </recommendedName>
</protein>
<feature type="compositionally biased region" description="Gly residues" evidence="1">
    <location>
        <begin position="970"/>
        <end position="980"/>
    </location>
</feature>
<dbReference type="PANTHER" id="PTHR21579:SF20">
    <property type="entry name" value="PROTEIN TINCAR"/>
    <property type="match status" value="1"/>
</dbReference>
<feature type="compositionally biased region" description="Polar residues" evidence="1">
    <location>
        <begin position="782"/>
        <end position="794"/>
    </location>
</feature>
<keyword evidence="2" id="KW-0812">Transmembrane</keyword>
<dbReference type="EMBL" id="CARXXK010000003">
    <property type="protein sequence ID" value="CAI6364106.1"/>
    <property type="molecule type" value="Genomic_DNA"/>
</dbReference>
<evidence type="ECO:0000256" key="1">
    <source>
        <dbReference type="SAM" id="MobiDB-lite"/>
    </source>
</evidence>
<feature type="transmembrane region" description="Helical" evidence="2">
    <location>
        <begin position="346"/>
        <end position="365"/>
    </location>
</feature>
<comment type="caution">
    <text evidence="3">The sequence shown here is derived from an EMBL/GenBank/DDBJ whole genome shotgun (WGS) entry which is preliminary data.</text>
</comment>
<evidence type="ECO:0000313" key="3">
    <source>
        <dbReference type="EMBL" id="CAI6364106.1"/>
    </source>
</evidence>
<dbReference type="PANTHER" id="PTHR21579">
    <property type="entry name" value="PROTEIN TINCAR"/>
    <property type="match status" value="1"/>
</dbReference>
<feature type="transmembrane region" description="Helical" evidence="2">
    <location>
        <begin position="474"/>
        <end position="496"/>
    </location>
</feature>
<reference evidence="3 4" key="1">
    <citation type="submission" date="2023-01" db="EMBL/GenBank/DDBJ databases">
        <authorList>
            <person name="Whitehead M."/>
        </authorList>
    </citation>
    <scope>NUCLEOTIDE SEQUENCE [LARGE SCALE GENOMIC DNA]</scope>
</reference>
<name>A0AAV0X8V1_9HEMI</name>
<dbReference type="InterPro" id="IPR053291">
    <property type="entry name" value="Ommatidial_diff-associated"/>
</dbReference>
<keyword evidence="2" id="KW-0472">Membrane</keyword>
<proteinExistence type="predicted"/>
<organism evidence="3 4">
    <name type="scientific">Macrosiphum euphorbiae</name>
    <name type="common">potato aphid</name>
    <dbReference type="NCBI Taxonomy" id="13131"/>
    <lineage>
        <taxon>Eukaryota</taxon>
        <taxon>Metazoa</taxon>
        <taxon>Ecdysozoa</taxon>
        <taxon>Arthropoda</taxon>
        <taxon>Hexapoda</taxon>
        <taxon>Insecta</taxon>
        <taxon>Pterygota</taxon>
        <taxon>Neoptera</taxon>
        <taxon>Paraneoptera</taxon>
        <taxon>Hemiptera</taxon>
        <taxon>Sternorrhyncha</taxon>
        <taxon>Aphidomorpha</taxon>
        <taxon>Aphidoidea</taxon>
        <taxon>Aphididae</taxon>
        <taxon>Macrosiphini</taxon>
        <taxon>Macrosiphum</taxon>
    </lineage>
</organism>
<feature type="compositionally biased region" description="Low complexity" evidence="1">
    <location>
        <begin position="832"/>
        <end position="853"/>
    </location>
</feature>
<sequence length="1014" mass="111439">MSKYNVTSKEAYAEAISDLKIQFDSRFLDFKANEKCFNLFSIGFSLSVEDVPENMQMEIIDLQNYKILKEKYIRFRTRFIPTAARHRSPIEWHPPQFTIGHSTPFRFTTDEFFSTRSFGSKTLVGDVGEPDVMAENGNFGGGKTHFCQLNSLWSVWYGLLATVLNVYSVLLATRRLSEYLEVVWPPKSVLPPRYEVHCFVATIGMAAVLVPLVAFTAVFRTGNMANDSDKLGNLLDVRRRRLSSCWTHGPPSSSTLHSFTALALLVVKLMIEARLIQAGLMSTNNIWNTDLDFLVLGGHQSSPPNITLKNMHIEPRTQSVLVPQSSSPSTNRSYAAETDGAMSVEFFNYAMALFIYCGRYASVFWETNKCFATLFSVQLFANAIQCLSLYLFTCILYKMQVLGVCKMVKELPAGPTTYHLVLDHLDTAVLFTVTTVLIFVSNSIVYYYGYTRFSGFVKRQTGGRKTVADAYSSLMPYCASVLALLAVVASESPLLYNAIVVFRSSLNGVVLACLLNSTAHVFVWIAMWSVLTLKPCWVFNLHLFLEYDPRGGGCGGGAGGAGGAGGGGDDAQRVPLLVVAQGATYSLTEKTAKRIVTSVVERVVADYTRVAANSDKHKFKRTPKTMSDEQIYWPRPKSSSGRSCLSEMEDSDEPSGCFGCKRTKKSTKGIPMHKIDRRGVSPEDDGDYAKLRELPMVARATNDHSDDNTSEDTKLLDTVREGVITYASANTRELFYSPATPPPPPPPIQEDISSAAEFHASKTQVSKQHQQVRDHTYRSGVYSKTSVAGQQGSQRAAGPTSMTAADDFEEDDTVKSESEASAAGHSPQAACSGHSESSSGVHSNSSHDTAATMPLPPPPPPLQLSPAASTSTLSPTDDEQRRRASYGGPADRGHGGHPTQGRPGAKARNASRSVHQAHERVTQLVHGTAGRPEPARYQQQQQQKNLQQQQQNQNNYQQHQRQWSSSYNATGGGGVIGVGGTKTPAVRSRNHSTIPTHHNGVRLFQQHQQQSYGQ</sequence>
<gene>
    <name evidence="3" type="ORF">MEUPH1_LOCUS18975</name>
</gene>
<accession>A0AAV0X8V1</accession>
<feature type="compositionally biased region" description="Low complexity" evidence="1">
    <location>
        <begin position="864"/>
        <end position="875"/>
    </location>
</feature>
<evidence type="ECO:0000256" key="2">
    <source>
        <dbReference type="SAM" id="Phobius"/>
    </source>
</evidence>